<evidence type="ECO:0000313" key="2">
    <source>
        <dbReference type="Proteomes" id="UP000324222"/>
    </source>
</evidence>
<reference evidence="1 2" key="1">
    <citation type="submission" date="2019-05" db="EMBL/GenBank/DDBJ databases">
        <title>Another draft genome of Portunus trituberculatus and its Hox gene families provides insights of decapod evolution.</title>
        <authorList>
            <person name="Jeong J.-H."/>
            <person name="Song I."/>
            <person name="Kim S."/>
            <person name="Choi T."/>
            <person name="Kim D."/>
            <person name="Ryu S."/>
            <person name="Kim W."/>
        </authorList>
    </citation>
    <scope>NUCLEOTIDE SEQUENCE [LARGE SCALE GENOMIC DNA]</scope>
    <source>
        <tissue evidence="1">Muscle</tissue>
    </source>
</reference>
<protein>
    <submittedName>
        <fullName evidence="1">Uncharacterized protein</fullName>
    </submittedName>
</protein>
<gene>
    <name evidence="1" type="ORF">E2C01_035146</name>
</gene>
<accession>A0A5B7F7N5</accession>
<dbReference type="EMBL" id="VSRR010005099">
    <property type="protein sequence ID" value="MPC41547.1"/>
    <property type="molecule type" value="Genomic_DNA"/>
</dbReference>
<name>A0A5B7F7N5_PORTR</name>
<evidence type="ECO:0000313" key="1">
    <source>
        <dbReference type="EMBL" id="MPC41547.1"/>
    </source>
</evidence>
<proteinExistence type="predicted"/>
<keyword evidence="2" id="KW-1185">Reference proteome</keyword>
<dbReference type="AlphaFoldDB" id="A0A5B7F7N5"/>
<dbReference type="Proteomes" id="UP000324222">
    <property type="component" value="Unassembled WGS sequence"/>
</dbReference>
<comment type="caution">
    <text evidence="1">The sequence shown here is derived from an EMBL/GenBank/DDBJ whole genome shotgun (WGS) entry which is preliminary data.</text>
</comment>
<sequence length="67" mass="7676">MMAGISLLERRQSEEKEECVEYVKEKAGEAQLRHFGQEKTGEEDEAVKAAMKAEVRGRRSVGRPRIR</sequence>
<organism evidence="1 2">
    <name type="scientific">Portunus trituberculatus</name>
    <name type="common">Swimming crab</name>
    <name type="synonym">Neptunus trituberculatus</name>
    <dbReference type="NCBI Taxonomy" id="210409"/>
    <lineage>
        <taxon>Eukaryota</taxon>
        <taxon>Metazoa</taxon>
        <taxon>Ecdysozoa</taxon>
        <taxon>Arthropoda</taxon>
        <taxon>Crustacea</taxon>
        <taxon>Multicrustacea</taxon>
        <taxon>Malacostraca</taxon>
        <taxon>Eumalacostraca</taxon>
        <taxon>Eucarida</taxon>
        <taxon>Decapoda</taxon>
        <taxon>Pleocyemata</taxon>
        <taxon>Brachyura</taxon>
        <taxon>Eubrachyura</taxon>
        <taxon>Portunoidea</taxon>
        <taxon>Portunidae</taxon>
        <taxon>Portuninae</taxon>
        <taxon>Portunus</taxon>
    </lineage>
</organism>